<dbReference type="SUPFAM" id="SSF52980">
    <property type="entry name" value="Restriction endonuclease-like"/>
    <property type="match status" value="1"/>
</dbReference>
<name>A0A3P3XMR9_9SPIR</name>
<comment type="similarity">
    <text evidence="1 2">Belongs to the UPF0102 family.</text>
</comment>
<evidence type="ECO:0000256" key="1">
    <source>
        <dbReference type="ARBA" id="ARBA00006738"/>
    </source>
</evidence>
<gene>
    <name evidence="3" type="ORF">SPIRO4BDMA_40104</name>
</gene>
<dbReference type="EMBL" id="FWDO01000004">
    <property type="protein sequence ID" value="SLM17535.1"/>
    <property type="molecule type" value="Genomic_DNA"/>
</dbReference>
<dbReference type="Pfam" id="PF02021">
    <property type="entry name" value="UPF0102"/>
    <property type="match status" value="1"/>
</dbReference>
<dbReference type="InterPro" id="IPR011856">
    <property type="entry name" value="tRNA_endonuc-like_dom_sf"/>
</dbReference>
<protein>
    <recommendedName>
        <fullName evidence="2">UPF0102 protein SPIRO4BDMA_40104</fullName>
    </recommendedName>
</protein>
<evidence type="ECO:0000313" key="3">
    <source>
        <dbReference type="EMBL" id="SLM17535.1"/>
    </source>
</evidence>
<dbReference type="InterPro" id="IPR011335">
    <property type="entry name" value="Restrct_endonuc-II-like"/>
</dbReference>
<dbReference type="InterPro" id="IPR003509">
    <property type="entry name" value="UPF0102_YraN-like"/>
</dbReference>
<dbReference type="PANTHER" id="PTHR34039">
    <property type="entry name" value="UPF0102 PROTEIN YRAN"/>
    <property type="match status" value="1"/>
</dbReference>
<reference evidence="3" key="1">
    <citation type="submission" date="2017-02" db="EMBL/GenBank/DDBJ databases">
        <authorList>
            <person name="Regsiter A."/>
            <person name="William W."/>
        </authorList>
    </citation>
    <scope>NUCLEOTIDE SEQUENCE</scope>
    <source>
        <strain evidence="3">BdmA 4</strain>
    </source>
</reference>
<dbReference type="GO" id="GO:0003676">
    <property type="term" value="F:nucleic acid binding"/>
    <property type="evidence" value="ECO:0007669"/>
    <property type="project" value="InterPro"/>
</dbReference>
<evidence type="ECO:0000256" key="2">
    <source>
        <dbReference type="HAMAP-Rule" id="MF_00048"/>
    </source>
</evidence>
<dbReference type="PANTHER" id="PTHR34039:SF1">
    <property type="entry name" value="UPF0102 PROTEIN YRAN"/>
    <property type="match status" value="1"/>
</dbReference>
<proteinExistence type="inferred from homology"/>
<dbReference type="HAMAP" id="MF_00048">
    <property type="entry name" value="UPF0102"/>
    <property type="match status" value="1"/>
</dbReference>
<dbReference type="AlphaFoldDB" id="A0A3P3XMR9"/>
<organism evidence="3">
    <name type="scientific">uncultured spirochete</name>
    <dbReference type="NCBI Taxonomy" id="156406"/>
    <lineage>
        <taxon>Bacteria</taxon>
        <taxon>Pseudomonadati</taxon>
        <taxon>Spirochaetota</taxon>
        <taxon>Spirochaetia</taxon>
        <taxon>Spirochaetales</taxon>
        <taxon>environmental samples</taxon>
    </lineage>
</organism>
<accession>A0A3P3XMR9</accession>
<dbReference type="Gene3D" id="3.40.1350.10">
    <property type="match status" value="1"/>
</dbReference>
<sequence length="130" mass="15067">MYVARGKLKKCTAQRGREGEDKALQYLAGAGWSILSRNFRARRGEIDIIAARGGILAFIEVKTANRYTREDLQHVIRAKKRRSIIETSKLFLTMNRKYNQYRIRYDVMLVQGDACVRHMEGTFAEHDEAE</sequence>